<evidence type="ECO:0000256" key="1">
    <source>
        <dbReference type="SAM" id="MobiDB-lite"/>
    </source>
</evidence>
<dbReference type="Proteomes" id="UP000193498">
    <property type="component" value="Unassembled WGS sequence"/>
</dbReference>
<accession>A0A1Y1VR78</accession>
<feature type="region of interest" description="Disordered" evidence="1">
    <location>
        <begin position="56"/>
        <end position="80"/>
    </location>
</feature>
<keyword evidence="3" id="KW-1185">Reference proteome</keyword>
<reference evidence="2 3" key="1">
    <citation type="submission" date="2016-07" db="EMBL/GenBank/DDBJ databases">
        <title>Pervasive Adenine N6-methylation of Active Genes in Fungi.</title>
        <authorList>
            <consortium name="DOE Joint Genome Institute"/>
            <person name="Mondo S.J."/>
            <person name="Dannebaum R.O."/>
            <person name="Kuo R.C."/>
            <person name="Labutti K."/>
            <person name="Haridas S."/>
            <person name="Kuo A."/>
            <person name="Salamov A."/>
            <person name="Ahrendt S.R."/>
            <person name="Lipzen A."/>
            <person name="Sullivan W."/>
            <person name="Andreopoulos W.B."/>
            <person name="Clum A."/>
            <person name="Lindquist E."/>
            <person name="Daum C."/>
            <person name="Ramamoorthy G.K."/>
            <person name="Gryganskyi A."/>
            <person name="Culley D."/>
            <person name="Magnuson J.K."/>
            <person name="James T.Y."/>
            <person name="O'Malley M.A."/>
            <person name="Stajich J.E."/>
            <person name="Spatafora J.W."/>
            <person name="Visel A."/>
            <person name="Grigoriev I.V."/>
        </authorList>
    </citation>
    <scope>NUCLEOTIDE SEQUENCE [LARGE SCALE GENOMIC DNA]</scope>
    <source>
        <strain evidence="2 3">CBS 931.73</strain>
    </source>
</reference>
<comment type="caution">
    <text evidence="2">The sequence shown here is derived from an EMBL/GenBank/DDBJ whole genome shotgun (WGS) entry which is preliminary data.</text>
</comment>
<proteinExistence type="predicted"/>
<protein>
    <submittedName>
        <fullName evidence="2">Uncharacterized protein</fullName>
    </submittedName>
</protein>
<organism evidence="2 3">
    <name type="scientific">Basidiobolus meristosporus CBS 931.73</name>
    <dbReference type="NCBI Taxonomy" id="1314790"/>
    <lineage>
        <taxon>Eukaryota</taxon>
        <taxon>Fungi</taxon>
        <taxon>Fungi incertae sedis</taxon>
        <taxon>Zoopagomycota</taxon>
        <taxon>Entomophthoromycotina</taxon>
        <taxon>Basidiobolomycetes</taxon>
        <taxon>Basidiobolales</taxon>
        <taxon>Basidiobolaceae</taxon>
        <taxon>Basidiobolus</taxon>
    </lineage>
</organism>
<name>A0A1Y1VR78_9FUNG</name>
<gene>
    <name evidence="2" type="ORF">K493DRAFT_343424</name>
</gene>
<dbReference type="AlphaFoldDB" id="A0A1Y1VR78"/>
<sequence length="201" mass="22949">MLNRIRASLPTHKFVSLNKSSALPPSFGFPRIHTHIRLLATYSEKNLPSTKDKYSVMEKQKPGNTDQLSVPAQPKTSMPGIKSLRINHKATLEIALRERNAVAAWEAFEELLKIHSVRQVSTLQLSRLLRVLGKRTEGSVEFQNKCHTLLKTMDSLNISFKTPQELFPLILFQYRYGTLQQVQHTFDQISSMEGVPDIYKC</sequence>
<evidence type="ECO:0000313" key="3">
    <source>
        <dbReference type="Proteomes" id="UP000193498"/>
    </source>
</evidence>
<dbReference type="EMBL" id="MCFE01001267">
    <property type="protein sequence ID" value="ORX63779.1"/>
    <property type="molecule type" value="Genomic_DNA"/>
</dbReference>
<evidence type="ECO:0000313" key="2">
    <source>
        <dbReference type="EMBL" id="ORX63779.1"/>
    </source>
</evidence>
<dbReference type="InParanoid" id="A0A1Y1VR78"/>
<feature type="compositionally biased region" description="Polar residues" evidence="1">
    <location>
        <begin position="62"/>
        <end position="76"/>
    </location>
</feature>